<reference evidence="2" key="1">
    <citation type="submission" date="2015-06" db="EMBL/GenBank/DDBJ databases">
        <authorList>
            <person name="Joergensen T."/>
        </authorList>
    </citation>
    <scope>NUCLEOTIDE SEQUENCE</scope>
    <source>
        <plasmid evidence="2">pRGFK0934</plasmid>
    </source>
</reference>
<dbReference type="SUPFAM" id="SSF46785">
    <property type="entry name" value="Winged helix' DNA-binding domain"/>
    <property type="match status" value="1"/>
</dbReference>
<name>A0A0H5QJY2_9ZZZZ</name>
<geneLocation type="plasmid" evidence="2">
    <name>pRGFK0934</name>
</geneLocation>
<dbReference type="InterPro" id="IPR036388">
    <property type="entry name" value="WH-like_DNA-bd_sf"/>
</dbReference>
<accession>A0A0H5QJY2</accession>
<proteinExistence type="predicted"/>
<dbReference type="EMBL" id="LN853533">
    <property type="protein sequence ID" value="CRY96127.1"/>
    <property type="molecule type" value="Genomic_DNA"/>
</dbReference>
<dbReference type="Pfam" id="PF21205">
    <property type="entry name" value="Rep3_C"/>
    <property type="match status" value="1"/>
</dbReference>
<reference evidence="2" key="2">
    <citation type="submission" date="2015-07" db="EMBL/GenBank/DDBJ databases">
        <title>Plasmids, circular viruses and viroids from rat gut.</title>
        <authorList>
            <person name="Jorgensen T.J."/>
            <person name="Hansen M.A."/>
            <person name="Xu Z."/>
            <person name="Tabak M.A."/>
            <person name="Sorensen S.J."/>
            <person name="Hansen L.H."/>
        </authorList>
    </citation>
    <scope>NUCLEOTIDE SEQUENCE</scope>
    <source>
        <plasmid evidence="2">pRGFK0934</plasmid>
    </source>
</reference>
<protein>
    <recommendedName>
        <fullName evidence="1">Initiator Rep protein WH1 domain-containing protein</fullName>
    </recommendedName>
</protein>
<dbReference type="GO" id="GO:0003887">
    <property type="term" value="F:DNA-directed DNA polymerase activity"/>
    <property type="evidence" value="ECO:0007669"/>
    <property type="project" value="InterPro"/>
</dbReference>
<feature type="domain" description="Initiator Rep protein WH1" evidence="1">
    <location>
        <begin position="34"/>
        <end position="166"/>
    </location>
</feature>
<dbReference type="Gene3D" id="1.10.10.10">
    <property type="entry name" value="Winged helix-like DNA-binding domain superfamily/Winged helix DNA-binding domain"/>
    <property type="match status" value="1"/>
</dbReference>
<evidence type="ECO:0000259" key="1">
    <source>
        <dbReference type="Pfam" id="PF01051"/>
    </source>
</evidence>
<dbReference type="GO" id="GO:0006270">
    <property type="term" value="P:DNA replication initiation"/>
    <property type="evidence" value="ECO:0007669"/>
    <property type="project" value="InterPro"/>
</dbReference>
<evidence type="ECO:0000313" key="2">
    <source>
        <dbReference type="EMBL" id="CRY96127.1"/>
    </source>
</evidence>
<dbReference type="InterPro" id="IPR000525">
    <property type="entry name" value="Initiator_Rep_WH1"/>
</dbReference>
<dbReference type="AlphaFoldDB" id="A0A0H5QJY2"/>
<dbReference type="Pfam" id="PF01051">
    <property type="entry name" value="Rep3_N"/>
    <property type="match status" value="1"/>
</dbReference>
<organism evidence="2">
    <name type="scientific">uncultured prokaryote</name>
    <dbReference type="NCBI Taxonomy" id="198431"/>
    <lineage>
        <taxon>unclassified sequences</taxon>
        <taxon>environmental samples</taxon>
    </lineage>
</organism>
<sequence>MGKTLEIARDRVLDQTKTVLPAEVARGVYVEHPPSAQALKLMHLLIATAGGRMADEVQHQLRMADIKAVKGMRNHDRTTLRALFTQLRAATLVWDDTEAQCEIIGGFMDEIRIDYRHEVSDDLLVKWWFGRTFRQMAAESNHWAIIDRQTIFALSSKYSILLFQHIASLVNFDHITSKTFSVQELRTILGIESGKIKRFANLKKDVIDPAIAEINQLSRMSLTATPKKIGRTVASVEISWAVKADPTPAKRELAMSKIGRKARRDGETETLAVGFPTSGGIEFADHWKTIKREAGCNMDNTLISTKFRQWCASREPALRLDARNIDEMFSTFCRKVGAV</sequence>
<dbReference type="InterPro" id="IPR036390">
    <property type="entry name" value="WH_DNA-bd_sf"/>
</dbReference>
<keyword evidence="2" id="KW-0614">Plasmid</keyword>